<comment type="caution">
    <text evidence="2">The sequence shown here is derived from an EMBL/GenBank/DDBJ whole genome shotgun (WGS) entry which is preliminary data.</text>
</comment>
<gene>
    <name evidence="2" type="ORF">KIV10_05175</name>
</gene>
<proteinExistence type="predicted"/>
<evidence type="ECO:0000313" key="3">
    <source>
        <dbReference type="Proteomes" id="UP001297092"/>
    </source>
</evidence>
<dbReference type="Pfam" id="PF13558">
    <property type="entry name" value="SbcC_Walker_B"/>
    <property type="match status" value="1"/>
</dbReference>
<keyword evidence="1" id="KW-0175">Coiled coil</keyword>
<organism evidence="2 3">
    <name type="scientific">Aequorivita echinoideorum</name>
    <dbReference type="NCBI Taxonomy" id="1549647"/>
    <lineage>
        <taxon>Bacteria</taxon>
        <taxon>Pseudomonadati</taxon>
        <taxon>Bacteroidota</taxon>
        <taxon>Flavobacteriia</taxon>
        <taxon>Flavobacteriales</taxon>
        <taxon>Flavobacteriaceae</taxon>
        <taxon>Aequorivita</taxon>
    </lineage>
</organism>
<dbReference type="Gene3D" id="3.40.50.300">
    <property type="entry name" value="P-loop containing nucleotide triphosphate hydrolases"/>
    <property type="match status" value="2"/>
</dbReference>
<feature type="coiled-coil region" evidence="1">
    <location>
        <begin position="409"/>
        <end position="471"/>
    </location>
</feature>
<name>A0ABS5S2Y8_9FLAO</name>
<feature type="coiled-coil region" evidence="1">
    <location>
        <begin position="701"/>
        <end position="741"/>
    </location>
</feature>
<keyword evidence="3" id="KW-1185">Reference proteome</keyword>
<dbReference type="InterPro" id="IPR027417">
    <property type="entry name" value="P-loop_NTPase"/>
</dbReference>
<accession>A0ABS5S2Y8</accession>
<dbReference type="Pfam" id="PF13555">
    <property type="entry name" value="AAA_29"/>
    <property type="match status" value="1"/>
</dbReference>
<reference evidence="2 3" key="1">
    <citation type="submission" date="2021-05" db="EMBL/GenBank/DDBJ databases">
        <title>Aequorivita echinoideorum JCM 30378 genome.</title>
        <authorList>
            <person name="Zhang H."/>
            <person name="Li C."/>
        </authorList>
    </citation>
    <scope>NUCLEOTIDE SEQUENCE [LARGE SCALE GENOMIC DNA]</scope>
    <source>
        <strain evidence="2 3">JCM30378</strain>
    </source>
</reference>
<evidence type="ECO:0000313" key="2">
    <source>
        <dbReference type="EMBL" id="MBT0607566.1"/>
    </source>
</evidence>
<evidence type="ECO:0008006" key="4">
    <source>
        <dbReference type="Google" id="ProtNLM"/>
    </source>
</evidence>
<protein>
    <recommendedName>
        <fullName evidence="4">AAA family ATPase</fullName>
    </recommendedName>
</protein>
<feature type="coiled-coil region" evidence="1">
    <location>
        <begin position="252"/>
        <end position="383"/>
    </location>
</feature>
<evidence type="ECO:0000256" key="1">
    <source>
        <dbReference type="SAM" id="Coils"/>
    </source>
</evidence>
<dbReference type="Proteomes" id="UP001297092">
    <property type="component" value="Unassembled WGS sequence"/>
</dbReference>
<dbReference type="SUPFAM" id="SSF52540">
    <property type="entry name" value="P-loop containing nucleoside triphosphate hydrolases"/>
    <property type="match status" value="1"/>
</dbReference>
<dbReference type="EMBL" id="JAHCTB010000002">
    <property type="protein sequence ID" value="MBT0607566.1"/>
    <property type="molecule type" value="Genomic_DNA"/>
</dbReference>
<sequence>MLSLFSTSSDKAGFRLQYMEVFNWGTFDERVFRINPQGNNSLLTGANASGKSTYIDALLTLVVPAKRDRFYNQSSGVEKKGDRTEETYVLGHYGNIQEEGKTSTSTQKLRDTSTYSVILAHFKNTDEKKITLFQVRWFSNSELRRQFGIAHIPLEIEKDFSQFDGKGNWKKRLDKIYNANTSKRKIEFLDGPTAYAERMSNLFGMRSTKALSLFNQVVGVKVLEDLDEFVRTNMLEEYTENGKNSEEAFIELKESFLTLMDAKTNIEKAKEQIKQLTPINKIANKLGEIQENLKQLEYSKKTAVYWFAQKGVELGQKELEKCKEELQRLNDELADLRSKEEKLKQEERAISISIEKDEVGSKIKDLEKEIKSLTTLKENRSKKLDDYNKIARNIELPANPIESIFNENRENAKQLKRSTQQKIENESENLRALKNKEDEFTESTNELVKTIQTLQKNKNNIAGRVADIREELISSIGATKDEVPFIGELIKVTEDELAWESSIEKVLHNFALRLIVPPKYYSKVNQYVNNNDLRGRIRYDKYEQQDYLKSMRHKDINENSLVNKIEIKPKTQYAEWIENYLEAQFNFTCVDNLSEFERHSEMVITQNGLIKFRKGKHEKDDRPHISRKENYVLGWDNKEKITALKRKLGNLQKQQTENKNAIANKNSKITNLGAFKDECHNLFSKFDKYDDIDWQSYARDIQEKTEQKEALEKTNDRVKKLQEQLKDVQDKLKQLSEVEIENKVFAKGKKQTDIDNIDKTVKDNKAIFESLGNIDSSEFEIQNPNLLNIEYVNFEARRKNFQDENSREIAELNKQKQQNEREVSVKINVFKQPTEIITSKYKDWRSDVNALPESTHLEFISEYQKFLERLEKDNLPKFEKKFNDYLQETITNKVGDFRMFFENWSDTIKENIRHLNDSLKAIDFKNSPKTYIQLVAPNKINDEVKEFRRLLEEAVPNVYQMEKTIEGREYHFNNHIHPFIEKLDKEDWRKKVMDVRSWFNYKAEEFYKETNQKFKTYEAMGQLSGGEKAQLTYTILGSAIAYQFGLTKEGLQSNSFRFIAIDEAFKAQDEDKARYLVTLCKQLHLQLLVVTPSDNIHIVENDISFVHFVERKEERHSWLYDMPIEQFREEKTNYLSQ</sequence>